<accession>X1FFN4</accession>
<organism evidence="1">
    <name type="scientific">marine sediment metagenome</name>
    <dbReference type="NCBI Taxonomy" id="412755"/>
    <lineage>
        <taxon>unclassified sequences</taxon>
        <taxon>metagenomes</taxon>
        <taxon>ecological metagenomes</taxon>
    </lineage>
</organism>
<dbReference type="EMBL" id="BARU01005976">
    <property type="protein sequence ID" value="GAH43787.1"/>
    <property type="molecule type" value="Genomic_DNA"/>
</dbReference>
<evidence type="ECO:0008006" key="2">
    <source>
        <dbReference type="Google" id="ProtNLM"/>
    </source>
</evidence>
<proteinExistence type="predicted"/>
<comment type="caution">
    <text evidence="1">The sequence shown here is derived from an EMBL/GenBank/DDBJ whole genome shotgun (WGS) entry which is preliminary data.</text>
</comment>
<evidence type="ECO:0000313" key="1">
    <source>
        <dbReference type="EMBL" id="GAH43787.1"/>
    </source>
</evidence>
<dbReference type="Gene3D" id="3.90.1200.10">
    <property type="match status" value="1"/>
</dbReference>
<gene>
    <name evidence="1" type="ORF">S03H2_11730</name>
</gene>
<sequence length="40" mass="4728">LVDPKTFKITGIVDFEESRIYDPAVDFLFYDEGDVFLREK</sequence>
<name>X1FFN4_9ZZZZ</name>
<protein>
    <recommendedName>
        <fullName evidence="2">Aminoglycoside phosphotransferase domain-containing protein</fullName>
    </recommendedName>
</protein>
<feature type="non-terminal residue" evidence="1">
    <location>
        <position position="1"/>
    </location>
</feature>
<reference evidence="1" key="1">
    <citation type="journal article" date="2014" name="Front. Microbiol.">
        <title>High frequency of phylogenetically diverse reductive dehalogenase-homologous genes in deep subseafloor sedimentary metagenomes.</title>
        <authorList>
            <person name="Kawai M."/>
            <person name="Futagami T."/>
            <person name="Toyoda A."/>
            <person name="Takaki Y."/>
            <person name="Nishi S."/>
            <person name="Hori S."/>
            <person name="Arai W."/>
            <person name="Tsubouchi T."/>
            <person name="Morono Y."/>
            <person name="Uchiyama I."/>
            <person name="Ito T."/>
            <person name="Fujiyama A."/>
            <person name="Inagaki F."/>
            <person name="Takami H."/>
        </authorList>
    </citation>
    <scope>NUCLEOTIDE SEQUENCE</scope>
    <source>
        <strain evidence="1">Expedition CK06-06</strain>
    </source>
</reference>
<dbReference type="AlphaFoldDB" id="X1FFN4"/>